<proteinExistence type="predicted"/>
<organism evidence="1 2">
    <name type="scientific">Aeoliella straminimaris</name>
    <dbReference type="NCBI Taxonomy" id="2954799"/>
    <lineage>
        <taxon>Bacteria</taxon>
        <taxon>Pseudomonadati</taxon>
        <taxon>Planctomycetota</taxon>
        <taxon>Planctomycetia</taxon>
        <taxon>Pirellulales</taxon>
        <taxon>Lacipirellulaceae</taxon>
        <taxon>Aeoliella</taxon>
    </lineage>
</organism>
<dbReference type="EMBL" id="JAMXLR010000065">
    <property type="protein sequence ID" value="MCO6046091.1"/>
    <property type="molecule type" value="Genomic_DNA"/>
</dbReference>
<sequence length="142" mass="15228">MLLAMLLVAATGCGDARPPTYPASGVVRFEDGTPVRYGVVNLVPQSAGPSARGKINSRGEFELGTFDTTDGAMAGEYRVLIVQYLPSAEKVVAAPDEHEHSDSSIVPLSYSQLDHTPLRAEIVTDGDNRLEMLIERPGRSSQ</sequence>
<keyword evidence="2" id="KW-1185">Reference proteome</keyword>
<protein>
    <recommendedName>
        <fullName evidence="3">Carboxypeptidase regulatory-like domain-containing protein</fullName>
    </recommendedName>
</protein>
<gene>
    <name evidence="1" type="ORF">NG895_19500</name>
</gene>
<evidence type="ECO:0000313" key="1">
    <source>
        <dbReference type="EMBL" id="MCO6046091.1"/>
    </source>
</evidence>
<comment type="caution">
    <text evidence="1">The sequence shown here is derived from an EMBL/GenBank/DDBJ whole genome shotgun (WGS) entry which is preliminary data.</text>
</comment>
<evidence type="ECO:0008006" key="3">
    <source>
        <dbReference type="Google" id="ProtNLM"/>
    </source>
</evidence>
<dbReference type="Proteomes" id="UP001155241">
    <property type="component" value="Unassembled WGS sequence"/>
</dbReference>
<reference evidence="1" key="1">
    <citation type="submission" date="2022-06" db="EMBL/GenBank/DDBJ databases">
        <title>Aeoliella straminimaris, a novel planctomycete from sediments.</title>
        <authorList>
            <person name="Vitorino I.R."/>
            <person name="Lage O.M."/>
        </authorList>
    </citation>
    <scope>NUCLEOTIDE SEQUENCE</scope>
    <source>
        <strain evidence="1">ICT_H6.2</strain>
    </source>
</reference>
<evidence type="ECO:0000313" key="2">
    <source>
        <dbReference type="Proteomes" id="UP001155241"/>
    </source>
</evidence>
<accession>A0A9X2JHR2</accession>
<dbReference type="AlphaFoldDB" id="A0A9X2JHR2"/>
<name>A0A9X2JHR2_9BACT</name>